<evidence type="ECO:0000313" key="2">
    <source>
        <dbReference type="EMBL" id="OAP93261.1"/>
    </source>
</evidence>
<feature type="region of interest" description="Disordered" evidence="1">
    <location>
        <begin position="19"/>
        <end position="42"/>
    </location>
</feature>
<feature type="compositionally biased region" description="Polar residues" evidence="1">
    <location>
        <begin position="22"/>
        <end position="42"/>
    </location>
</feature>
<proteinExistence type="predicted"/>
<sequence>MQQHGHYSVSIHTAFPHKAAAQPSSTNRIDDPTNLTAVSPPQNGFKSIKDAARRDFFTIRADSVQDAALSLLDSLAEYLVWDGMDRRLRAAASATHTDYPEAIVTVQQIANDIKIRVGHDLCERTIERALKKLCDVGLLSTTPRFHQGRRQASSYMLLYTPSMAARLENSRRGRVKSASTGQEPPQGKSTTAQNPDVRQYQPYGSVRIGDMISRFPMSSGLPDVPHDAEPVGSTVNTHAQPASDLTACSLKGGMKALPAAENEQPPEISETTDQHYEIDDSNHTPGGAEIQAESGVCRSAHYAASPVAPSEDQRASSHPTSMSPLFNKAVKENKKDFKNVFSISDFIKREPAKKSQTALKADPSDSETGYYLDTVHRSGWVSSPKKHLQEYFGSLSTYLFFNKYHTIEAMAEWFQQQENRINSAEITIGDVIATAGIKPKESQSDEQKITMLAQK</sequence>
<evidence type="ECO:0000313" key="3">
    <source>
        <dbReference type="Proteomes" id="UP000078302"/>
    </source>
</evidence>
<keyword evidence="3" id="KW-1185">Reference proteome</keyword>
<feature type="compositionally biased region" description="Polar residues" evidence="1">
    <location>
        <begin position="177"/>
        <end position="196"/>
    </location>
</feature>
<gene>
    <name evidence="2" type="ORF">A4H96_01500</name>
</gene>
<name>A0A179BQ37_ACIFR</name>
<feature type="region of interest" description="Disordered" evidence="1">
    <location>
        <begin position="169"/>
        <end position="199"/>
    </location>
</feature>
<dbReference type="EMBL" id="LVXZ01000013">
    <property type="protein sequence ID" value="OAP93261.1"/>
    <property type="molecule type" value="Genomic_DNA"/>
</dbReference>
<comment type="caution">
    <text evidence="2">The sequence shown here is derived from an EMBL/GenBank/DDBJ whole genome shotgun (WGS) entry which is preliminary data.</text>
</comment>
<feature type="region of interest" description="Disordered" evidence="1">
    <location>
        <begin position="303"/>
        <end position="327"/>
    </location>
</feature>
<organism evidence="2 3">
    <name type="scientific">Acidithiobacillus ferrooxidans</name>
    <name type="common">Thiobacillus ferrooxidans</name>
    <dbReference type="NCBI Taxonomy" id="920"/>
    <lineage>
        <taxon>Bacteria</taxon>
        <taxon>Pseudomonadati</taxon>
        <taxon>Pseudomonadota</taxon>
        <taxon>Acidithiobacillia</taxon>
        <taxon>Acidithiobacillales</taxon>
        <taxon>Acidithiobacillaceae</taxon>
        <taxon>Acidithiobacillus</taxon>
    </lineage>
</organism>
<dbReference type="RefSeq" id="WP_064217950.1">
    <property type="nucleotide sequence ID" value="NZ_LVXZ01000013.1"/>
</dbReference>
<accession>A0A179BQ37</accession>
<reference evidence="2 3" key="1">
    <citation type="submission" date="2016-04" db="EMBL/GenBank/DDBJ databases">
        <title>Acidithiobacillus ferrooxidans genome sequencing and assembly.</title>
        <authorList>
            <person name="Zhou Z."/>
        </authorList>
    </citation>
    <scope>NUCLEOTIDE SEQUENCE [LARGE SCALE GENOMIC DNA]</scope>
    <source>
        <strain evidence="2 3">BY0502</strain>
    </source>
</reference>
<dbReference type="AlphaFoldDB" id="A0A179BQ37"/>
<dbReference type="Proteomes" id="UP000078302">
    <property type="component" value="Unassembled WGS sequence"/>
</dbReference>
<protein>
    <submittedName>
        <fullName evidence="2">Uncharacterized protein</fullName>
    </submittedName>
</protein>
<evidence type="ECO:0000256" key="1">
    <source>
        <dbReference type="SAM" id="MobiDB-lite"/>
    </source>
</evidence>